<sequence>MISSNDFRPGTTIELDGDAFQVIEFQHVKPGKGAAFVRTKLRNIKSGSVVERTFRAAEKVPKARMERRQMQYLYNDGDSEYTFMDVETFDQTTLQKSQIEEQLKFLKENMNVSILTWNGNLMGVELPNTVELLVAETEPGVRGDTATGGSKPAKLETGAIVQVPFFINEGEMLIIDTRTGNYVSRA</sequence>
<dbReference type="GO" id="GO:0003746">
    <property type="term" value="F:translation elongation factor activity"/>
    <property type="evidence" value="ECO:0007669"/>
    <property type="project" value="UniProtKB-UniRule"/>
</dbReference>
<dbReference type="Gene3D" id="2.40.50.140">
    <property type="entry name" value="Nucleic acid-binding proteins"/>
    <property type="match status" value="2"/>
</dbReference>
<dbReference type="SMART" id="SM01185">
    <property type="entry name" value="EFP"/>
    <property type="match status" value="1"/>
</dbReference>
<dbReference type="Proteomes" id="UP000294813">
    <property type="component" value="Unassembled WGS sequence"/>
</dbReference>
<dbReference type="RefSeq" id="WP_131918413.1">
    <property type="nucleotide sequence ID" value="NZ_JAOQNU010000005.1"/>
</dbReference>
<dbReference type="FunFam" id="2.40.50.140:FF:000009">
    <property type="entry name" value="Elongation factor P"/>
    <property type="match status" value="1"/>
</dbReference>
<keyword evidence="6 8" id="KW-0648">Protein biosynthesis</keyword>
<dbReference type="InterPro" id="IPR020599">
    <property type="entry name" value="Transl_elong_fac_P/YeiP"/>
</dbReference>
<evidence type="ECO:0000256" key="4">
    <source>
        <dbReference type="ARBA" id="ARBA00022490"/>
    </source>
</evidence>
<dbReference type="SUPFAM" id="SSF50104">
    <property type="entry name" value="Translation proteins SH3-like domain"/>
    <property type="match status" value="1"/>
</dbReference>
<keyword evidence="5 8" id="KW-0251">Elongation factor</keyword>
<dbReference type="GO" id="GO:0005829">
    <property type="term" value="C:cytosol"/>
    <property type="evidence" value="ECO:0007669"/>
    <property type="project" value="UniProtKB-ARBA"/>
</dbReference>
<dbReference type="CDD" id="cd04470">
    <property type="entry name" value="S1_EF-P_repeat_1"/>
    <property type="match status" value="1"/>
</dbReference>
<dbReference type="InterPro" id="IPR011768">
    <property type="entry name" value="Transl_elongation_fac_P"/>
</dbReference>
<evidence type="ECO:0000256" key="7">
    <source>
        <dbReference type="ARBA" id="ARBA00025469"/>
    </source>
</evidence>
<dbReference type="GO" id="GO:0043043">
    <property type="term" value="P:peptide biosynthetic process"/>
    <property type="evidence" value="ECO:0007669"/>
    <property type="project" value="InterPro"/>
</dbReference>
<dbReference type="Gene3D" id="2.30.30.30">
    <property type="match status" value="1"/>
</dbReference>
<dbReference type="SMART" id="SM00841">
    <property type="entry name" value="Elong-fact-P_C"/>
    <property type="match status" value="1"/>
</dbReference>
<dbReference type="InterPro" id="IPR001059">
    <property type="entry name" value="Transl_elong_P/YeiP_cen"/>
</dbReference>
<dbReference type="InterPro" id="IPR015365">
    <property type="entry name" value="Elong-fact-P_C"/>
</dbReference>
<evidence type="ECO:0000256" key="2">
    <source>
        <dbReference type="ARBA" id="ARBA00004815"/>
    </source>
</evidence>
<dbReference type="InterPro" id="IPR012340">
    <property type="entry name" value="NA-bd_OB-fold"/>
</dbReference>
<keyword evidence="4 8" id="KW-0963">Cytoplasm</keyword>
<comment type="function">
    <text evidence="7 8">Involved in peptide bond synthesis. Stimulates efficient translation and peptide-bond synthesis on native or reconstituted 70S ribosomes in vitro. Probably functions indirectly by altering the affinity of the ribosome for aminoacyl-tRNA, thus increasing their reactivity as acceptors for peptidyl transferase.</text>
</comment>
<evidence type="ECO:0000256" key="1">
    <source>
        <dbReference type="ARBA" id="ARBA00004496"/>
    </source>
</evidence>
<comment type="subcellular location">
    <subcellularLocation>
        <location evidence="1 8">Cytoplasm</location>
    </subcellularLocation>
</comment>
<dbReference type="InterPro" id="IPR008991">
    <property type="entry name" value="Translation_prot_SH3-like_sf"/>
</dbReference>
<dbReference type="NCBIfam" id="NF001810">
    <property type="entry name" value="PRK00529.1"/>
    <property type="match status" value="1"/>
</dbReference>
<evidence type="ECO:0000256" key="9">
    <source>
        <dbReference type="NCBIfam" id="TIGR00038"/>
    </source>
</evidence>
<comment type="similarity">
    <text evidence="3 8 10">Belongs to the elongation factor P family.</text>
</comment>
<dbReference type="SUPFAM" id="SSF50249">
    <property type="entry name" value="Nucleic acid-binding proteins"/>
    <property type="match status" value="2"/>
</dbReference>
<feature type="domain" description="Translation elongation factor P/YeiP central" evidence="12">
    <location>
        <begin position="67"/>
        <end position="122"/>
    </location>
</feature>
<evidence type="ECO:0000313" key="13">
    <source>
        <dbReference type="EMBL" id="TCP67157.1"/>
    </source>
</evidence>
<dbReference type="PROSITE" id="PS01275">
    <property type="entry name" value="EFP"/>
    <property type="match status" value="1"/>
</dbReference>
<dbReference type="PANTHER" id="PTHR30053">
    <property type="entry name" value="ELONGATION FACTOR P"/>
    <property type="match status" value="1"/>
</dbReference>
<organism evidence="13 14">
    <name type="scientific">Heliophilum fasciatum</name>
    <dbReference type="NCBI Taxonomy" id="35700"/>
    <lineage>
        <taxon>Bacteria</taxon>
        <taxon>Bacillati</taxon>
        <taxon>Bacillota</taxon>
        <taxon>Clostridia</taxon>
        <taxon>Eubacteriales</taxon>
        <taxon>Heliobacteriaceae</taxon>
        <taxon>Heliophilum</taxon>
    </lineage>
</organism>
<evidence type="ECO:0000256" key="10">
    <source>
        <dbReference type="RuleBase" id="RU004389"/>
    </source>
</evidence>
<comment type="pathway">
    <text evidence="2 8">Protein biosynthesis; polypeptide chain elongation.</text>
</comment>
<dbReference type="EMBL" id="SLXT01000005">
    <property type="protein sequence ID" value="TCP67157.1"/>
    <property type="molecule type" value="Genomic_DNA"/>
</dbReference>
<dbReference type="FunFam" id="2.30.30.30:FF:000003">
    <property type="entry name" value="Elongation factor P"/>
    <property type="match status" value="1"/>
</dbReference>
<dbReference type="AlphaFoldDB" id="A0A4R2RWM1"/>
<evidence type="ECO:0000259" key="12">
    <source>
        <dbReference type="SMART" id="SM01185"/>
    </source>
</evidence>
<dbReference type="Pfam" id="PF09285">
    <property type="entry name" value="Elong-fact-P_C"/>
    <property type="match status" value="1"/>
</dbReference>
<keyword evidence="14" id="KW-1185">Reference proteome</keyword>
<dbReference type="InterPro" id="IPR013185">
    <property type="entry name" value="Transl_elong_KOW-like"/>
</dbReference>
<evidence type="ECO:0000256" key="3">
    <source>
        <dbReference type="ARBA" id="ARBA00009479"/>
    </source>
</evidence>
<dbReference type="Pfam" id="PF08207">
    <property type="entry name" value="EFP_N"/>
    <property type="match status" value="1"/>
</dbReference>
<reference evidence="13 14" key="1">
    <citation type="submission" date="2019-03" db="EMBL/GenBank/DDBJ databases">
        <title>Genomic Encyclopedia of Type Strains, Phase IV (KMG-IV): sequencing the most valuable type-strain genomes for metagenomic binning, comparative biology and taxonomic classification.</title>
        <authorList>
            <person name="Goeker M."/>
        </authorList>
    </citation>
    <scope>NUCLEOTIDE SEQUENCE [LARGE SCALE GENOMIC DNA]</scope>
    <source>
        <strain evidence="13 14">DSM 11170</strain>
    </source>
</reference>
<dbReference type="InterPro" id="IPR013852">
    <property type="entry name" value="Transl_elong_P/YeiP_CS"/>
</dbReference>
<comment type="caution">
    <text evidence="13">The sequence shown here is derived from an EMBL/GenBank/DDBJ whole genome shotgun (WGS) entry which is preliminary data.</text>
</comment>
<evidence type="ECO:0000259" key="11">
    <source>
        <dbReference type="SMART" id="SM00841"/>
    </source>
</evidence>
<gene>
    <name evidence="8" type="primary">efp</name>
    <name evidence="13" type="ORF">EDD73_10552</name>
</gene>
<dbReference type="NCBIfam" id="TIGR00038">
    <property type="entry name" value="efp"/>
    <property type="match status" value="1"/>
</dbReference>
<dbReference type="HAMAP" id="MF_00141">
    <property type="entry name" value="EF_P"/>
    <property type="match status" value="1"/>
</dbReference>
<dbReference type="UniPathway" id="UPA00345"/>
<protein>
    <recommendedName>
        <fullName evidence="8 9">Elongation factor P</fullName>
        <shortName evidence="8">EF-P</shortName>
    </recommendedName>
</protein>
<evidence type="ECO:0000313" key="14">
    <source>
        <dbReference type="Proteomes" id="UP000294813"/>
    </source>
</evidence>
<dbReference type="PANTHER" id="PTHR30053:SF12">
    <property type="entry name" value="ELONGATION FACTOR P (EF-P) FAMILY PROTEIN"/>
    <property type="match status" value="1"/>
</dbReference>
<dbReference type="FunFam" id="2.40.50.140:FF:000004">
    <property type="entry name" value="Elongation factor P"/>
    <property type="match status" value="1"/>
</dbReference>
<evidence type="ECO:0000256" key="6">
    <source>
        <dbReference type="ARBA" id="ARBA00022917"/>
    </source>
</evidence>
<feature type="domain" description="Elongation factor P C-terminal" evidence="11">
    <location>
        <begin position="130"/>
        <end position="185"/>
    </location>
</feature>
<evidence type="ECO:0000256" key="5">
    <source>
        <dbReference type="ARBA" id="ARBA00022768"/>
    </source>
</evidence>
<dbReference type="PIRSF" id="PIRSF005901">
    <property type="entry name" value="EF-P"/>
    <property type="match status" value="1"/>
</dbReference>
<dbReference type="Pfam" id="PF01132">
    <property type="entry name" value="EFP"/>
    <property type="match status" value="1"/>
</dbReference>
<dbReference type="InterPro" id="IPR014722">
    <property type="entry name" value="Rib_uL2_dom2"/>
</dbReference>
<dbReference type="CDD" id="cd05794">
    <property type="entry name" value="S1_EF-P_repeat_2"/>
    <property type="match status" value="1"/>
</dbReference>
<name>A0A4R2RWM1_9FIRM</name>
<accession>A0A4R2RWM1</accession>
<dbReference type="OrthoDB" id="9801844at2"/>
<evidence type="ECO:0000256" key="8">
    <source>
        <dbReference type="HAMAP-Rule" id="MF_00141"/>
    </source>
</evidence>
<proteinExistence type="inferred from homology"/>